<protein>
    <submittedName>
        <fullName evidence="7">Lysoplasmalogenase</fullName>
    </submittedName>
</protein>
<keyword evidence="4 6" id="KW-1133">Transmembrane helix</keyword>
<reference evidence="8" key="1">
    <citation type="journal article" date="2019" name="Int. J. Syst. Evol. Microbiol.">
        <title>The Global Catalogue of Microorganisms (GCM) 10K type strain sequencing project: providing services to taxonomists for standard genome sequencing and annotation.</title>
        <authorList>
            <consortium name="The Broad Institute Genomics Platform"/>
            <consortium name="The Broad Institute Genome Sequencing Center for Infectious Disease"/>
            <person name="Wu L."/>
            <person name="Ma J."/>
        </authorList>
    </citation>
    <scope>NUCLEOTIDE SEQUENCE [LARGE SCALE GENOMIC DNA]</scope>
    <source>
        <strain evidence="8">KCTC 32514</strain>
    </source>
</reference>
<dbReference type="PANTHER" id="PTHR31885:SF6">
    <property type="entry name" value="GH04784P"/>
    <property type="match status" value="1"/>
</dbReference>
<name>A0ABW5ZQQ8_9FLAO</name>
<comment type="subcellular location">
    <subcellularLocation>
        <location evidence="1">Membrane</location>
        <topology evidence="1">Multi-pass membrane protein</topology>
    </subcellularLocation>
</comment>
<evidence type="ECO:0000256" key="4">
    <source>
        <dbReference type="ARBA" id="ARBA00022989"/>
    </source>
</evidence>
<keyword evidence="8" id="KW-1185">Reference proteome</keyword>
<feature type="transmembrane region" description="Helical" evidence="6">
    <location>
        <begin position="32"/>
        <end position="50"/>
    </location>
</feature>
<accession>A0ABW5ZQQ8</accession>
<evidence type="ECO:0000256" key="3">
    <source>
        <dbReference type="ARBA" id="ARBA00022692"/>
    </source>
</evidence>
<dbReference type="Proteomes" id="UP001597548">
    <property type="component" value="Unassembled WGS sequence"/>
</dbReference>
<keyword evidence="5 6" id="KW-0472">Membrane</keyword>
<evidence type="ECO:0000256" key="6">
    <source>
        <dbReference type="SAM" id="Phobius"/>
    </source>
</evidence>
<evidence type="ECO:0000256" key="5">
    <source>
        <dbReference type="ARBA" id="ARBA00023136"/>
    </source>
</evidence>
<feature type="transmembrane region" description="Helical" evidence="6">
    <location>
        <begin position="140"/>
        <end position="160"/>
    </location>
</feature>
<sequence length="226" mass="25456">MLTSSEKKFSIVYSLIVIAELITGSLEDFSSLHYLFKPAIVISLLIFFLLKCKTLNKKLRLIIASALLFSLAGDILLMFVDKSPNYFLFGLVAFLIAHVMYVIAFLKHRNKTLNPFGFIAFLIVYAAGLFYLVKDGLNEMLIPVLIYMLVILSMSTAAYLRKGTVSKLSYTLVFLGALFFMLSDSILALNKFYEPLAYSNISIMLTYAIAQYLIIFGILKLDSVSR</sequence>
<evidence type="ECO:0000313" key="7">
    <source>
        <dbReference type="EMBL" id="MFD2915319.1"/>
    </source>
</evidence>
<evidence type="ECO:0000256" key="2">
    <source>
        <dbReference type="ARBA" id="ARBA00007375"/>
    </source>
</evidence>
<dbReference type="PANTHER" id="PTHR31885">
    <property type="entry name" value="GH04784P"/>
    <property type="match status" value="1"/>
</dbReference>
<feature type="transmembrane region" description="Helical" evidence="6">
    <location>
        <begin position="196"/>
        <end position="219"/>
    </location>
</feature>
<feature type="transmembrane region" description="Helical" evidence="6">
    <location>
        <begin position="86"/>
        <end position="106"/>
    </location>
</feature>
<feature type="transmembrane region" description="Helical" evidence="6">
    <location>
        <begin position="9"/>
        <end position="26"/>
    </location>
</feature>
<organism evidence="7 8">
    <name type="scientific">Psychroserpens luteus</name>
    <dbReference type="NCBI Taxonomy" id="1434066"/>
    <lineage>
        <taxon>Bacteria</taxon>
        <taxon>Pseudomonadati</taxon>
        <taxon>Bacteroidota</taxon>
        <taxon>Flavobacteriia</taxon>
        <taxon>Flavobacteriales</taxon>
        <taxon>Flavobacteriaceae</taxon>
        <taxon>Psychroserpens</taxon>
    </lineage>
</organism>
<dbReference type="RefSeq" id="WP_194509969.1">
    <property type="nucleotide sequence ID" value="NZ_JADILU010000013.1"/>
</dbReference>
<dbReference type="InterPro" id="IPR012506">
    <property type="entry name" value="TMEM86B-like"/>
</dbReference>
<evidence type="ECO:0000256" key="1">
    <source>
        <dbReference type="ARBA" id="ARBA00004141"/>
    </source>
</evidence>
<gene>
    <name evidence="7" type="ORF">ACFS29_06685</name>
</gene>
<dbReference type="EMBL" id="JBHUOS010000003">
    <property type="protein sequence ID" value="MFD2915319.1"/>
    <property type="molecule type" value="Genomic_DNA"/>
</dbReference>
<feature type="transmembrane region" description="Helical" evidence="6">
    <location>
        <begin position="62"/>
        <end position="80"/>
    </location>
</feature>
<dbReference type="Pfam" id="PF07947">
    <property type="entry name" value="YhhN"/>
    <property type="match status" value="1"/>
</dbReference>
<proteinExistence type="inferred from homology"/>
<evidence type="ECO:0000313" key="8">
    <source>
        <dbReference type="Proteomes" id="UP001597548"/>
    </source>
</evidence>
<feature type="transmembrane region" description="Helical" evidence="6">
    <location>
        <begin position="113"/>
        <end position="134"/>
    </location>
</feature>
<comment type="similarity">
    <text evidence="2">Belongs to the TMEM86 family.</text>
</comment>
<feature type="transmembrane region" description="Helical" evidence="6">
    <location>
        <begin position="172"/>
        <end position="190"/>
    </location>
</feature>
<keyword evidence="3 6" id="KW-0812">Transmembrane</keyword>
<comment type="caution">
    <text evidence="7">The sequence shown here is derived from an EMBL/GenBank/DDBJ whole genome shotgun (WGS) entry which is preliminary data.</text>
</comment>